<dbReference type="InterPro" id="IPR043128">
    <property type="entry name" value="Rev_trsase/Diguanyl_cyclase"/>
</dbReference>
<dbReference type="PANTHER" id="PTHR24559">
    <property type="entry name" value="TRANSPOSON TY3-I GAG-POL POLYPROTEIN"/>
    <property type="match status" value="1"/>
</dbReference>
<dbReference type="PANTHER" id="PTHR24559:SF444">
    <property type="entry name" value="REVERSE TRANSCRIPTASE DOMAIN-CONTAINING PROTEIN"/>
    <property type="match status" value="1"/>
</dbReference>
<accession>A0A5B6UWW3</accession>
<dbReference type="EMBL" id="SMMG02000009">
    <property type="protein sequence ID" value="KAA3461507.1"/>
    <property type="molecule type" value="Genomic_DNA"/>
</dbReference>
<dbReference type="GO" id="GO:0003964">
    <property type="term" value="F:RNA-directed DNA polymerase activity"/>
    <property type="evidence" value="ECO:0007669"/>
    <property type="project" value="UniProtKB-KW"/>
</dbReference>
<evidence type="ECO:0000313" key="1">
    <source>
        <dbReference type="EMBL" id="KAA3461507.1"/>
    </source>
</evidence>
<protein>
    <submittedName>
        <fullName evidence="1">RNA-directed DNA polymerase-like protein</fullName>
    </submittedName>
</protein>
<evidence type="ECO:0000313" key="2">
    <source>
        <dbReference type="Proteomes" id="UP000325315"/>
    </source>
</evidence>
<gene>
    <name evidence="1" type="ORF">EPI10_028072</name>
</gene>
<proteinExistence type="predicted"/>
<keyword evidence="1" id="KW-0695">RNA-directed DNA polymerase</keyword>
<reference evidence="2" key="1">
    <citation type="journal article" date="2019" name="Plant Biotechnol. J.">
        <title>Genome sequencing of the Australian wild diploid species Gossypium australe highlights disease resistance and delayed gland morphogenesis.</title>
        <authorList>
            <person name="Cai Y."/>
            <person name="Cai X."/>
            <person name="Wang Q."/>
            <person name="Wang P."/>
            <person name="Zhang Y."/>
            <person name="Cai C."/>
            <person name="Xu Y."/>
            <person name="Wang K."/>
            <person name="Zhou Z."/>
            <person name="Wang C."/>
            <person name="Geng S."/>
            <person name="Li B."/>
            <person name="Dong Q."/>
            <person name="Hou Y."/>
            <person name="Wang H."/>
            <person name="Ai P."/>
            <person name="Liu Z."/>
            <person name="Yi F."/>
            <person name="Sun M."/>
            <person name="An G."/>
            <person name="Cheng J."/>
            <person name="Zhang Y."/>
            <person name="Shi Q."/>
            <person name="Xie Y."/>
            <person name="Shi X."/>
            <person name="Chang Y."/>
            <person name="Huang F."/>
            <person name="Chen Y."/>
            <person name="Hong S."/>
            <person name="Mi L."/>
            <person name="Sun Q."/>
            <person name="Zhang L."/>
            <person name="Zhou B."/>
            <person name="Peng R."/>
            <person name="Zhang X."/>
            <person name="Liu F."/>
        </authorList>
    </citation>
    <scope>NUCLEOTIDE SEQUENCE [LARGE SCALE GENOMIC DNA]</scope>
    <source>
        <strain evidence="2">cv. PA1801</strain>
    </source>
</reference>
<keyword evidence="2" id="KW-1185">Reference proteome</keyword>
<name>A0A5B6UWW3_9ROSI</name>
<dbReference type="InterPro" id="IPR043502">
    <property type="entry name" value="DNA/RNA_pol_sf"/>
</dbReference>
<dbReference type="Gene3D" id="3.30.70.270">
    <property type="match status" value="1"/>
</dbReference>
<comment type="caution">
    <text evidence="1">The sequence shown here is derived from an EMBL/GenBank/DDBJ whole genome shotgun (WGS) entry which is preliminary data.</text>
</comment>
<sequence>MIDDLFDQFIGAKVFSNIDLREILIYSKSEANHDEHLRVVLQILREKELYAKLSPEFGKDYVVYSDASHISLACVLKQYDKIVAYASRQLKLHKQLLKDNNCTIEYHPENENIVADALSRKSMTNLKAMFTKLSLTGDGGFLTELQIRPTLVD</sequence>
<dbReference type="OrthoDB" id="1733657at2759"/>
<dbReference type="InterPro" id="IPR053134">
    <property type="entry name" value="RNA-dir_DNA_polymerase"/>
</dbReference>
<keyword evidence="1" id="KW-0808">Transferase</keyword>
<organism evidence="1 2">
    <name type="scientific">Gossypium australe</name>
    <dbReference type="NCBI Taxonomy" id="47621"/>
    <lineage>
        <taxon>Eukaryota</taxon>
        <taxon>Viridiplantae</taxon>
        <taxon>Streptophyta</taxon>
        <taxon>Embryophyta</taxon>
        <taxon>Tracheophyta</taxon>
        <taxon>Spermatophyta</taxon>
        <taxon>Magnoliopsida</taxon>
        <taxon>eudicotyledons</taxon>
        <taxon>Gunneridae</taxon>
        <taxon>Pentapetalae</taxon>
        <taxon>rosids</taxon>
        <taxon>malvids</taxon>
        <taxon>Malvales</taxon>
        <taxon>Malvaceae</taxon>
        <taxon>Malvoideae</taxon>
        <taxon>Gossypium</taxon>
    </lineage>
</organism>
<dbReference type="SUPFAM" id="SSF56672">
    <property type="entry name" value="DNA/RNA polymerases"/>
    <property type="match status" value="1"/>
</dbReference>
<dbReference type="Proteomes" id="UP000325315">
    <property type="component" value="Unassembled WGS sequence"/>
</dbReference>
<dbReference type="AlphaFoldDB" id="A0A5B6UWW3"/>
<keyword evidence="1" id="KW-0548">Nucleotidyltransferase</keyword>